<dbReference type="AlphaFoldDB" id="A0A1H6BYX5"/>
<organism evidence="1 2">
    <name type="scientific">Bryocella elongata</name>
    <dbReference type="NCBI Taxonomy" id="863522"/>
    <lineage>
        <taxon>Bacteria</taxon>
        <taxon>Pseudomonadati</taxon>
        <taxon>Acidobacteriota</taxon>
        <taxon>Terriglobia</taxon>
        <taxon>Terriglobales</taxon>
        <taxon>Acidobacteriaceae</taxon>
        <taxon>Bryocella</taxon>
    </lineage>
</organism>
<gene>
    <name evidence="1" type="ORF">SAMN05421819_4079</name>
</gene>
<dbReference type="Proteomes" id="UP000236728">
    <property type="component" value="Unassembled WGS sequence"/>
</dbReference>
<dbReference type="EMBL" id="FNVA01000008">
    <property type="protein sequence ID" value="SEG65900.1"/>
    <property type="molecule type" value="Genomic_DNA"/>
</dbReference>
<sequence length="59" mass="6695">MYRPGEIVPYTGIYLLISPKGVHLEEISFEAGEQFPQSDVLRSVYRLAKRPKVAKESLS</sequence>
<name>A0A1H6BYX5_9BACT</name>
<accession>A0A1H6BYX5</accession>
<keyword evidence="2" id="KW-1185">Reference proteome</keyword>
<dbReference type="OrthoDB" id="2629154at2"/>
<proteinExistence type="predicted"/>
<reference evidence="1 2" key="1">
    <citation type="submission" date="2016-10" db="EMBL/GenBank/DDBJ databases">
        <authorList>
            <person name="de Groot N.N."/>
        </authorList>
    </citation>
    <scope>NUCLEOTIDE SEQUENCE [LARGE SCALE GENOMIC DNA]</scope>
    <source>
        <strain evidence="1 2">DSM 22489</strain>
    </source>
</reference>
<protein>
    <submittedName>
        <fullName evidence="1">Uncharacterized protein</fullName>
    </submittedName>
</protein>
<evidence type="ECO:0000313" key="2">
    <source>
        <dbReference type="Proteomes" id="UP000236728"/>
    </source>
</evidence>
<evidence type="ECO:0000313" key="1">
    <source>
        <dbReference type="EMBL" id="SEG65900.1"/>
    </source>
</evidence>
<dbReference type="RefSeq" id="WP_103934931.1">
    <property type="nucleotide sequence ID" value="NZ_FNVA01000008.1"/>
</dbReference>